<dbReference type="HOGENOM" id="CLU_009665_14_2_1"/>
<dbReference type="InterPro" id="IPR002938">
    <property type="entry name" value="FAD-bd"/>
</dbReference>
<dbReference type="PANTHER" id="PTHR43004">
    <property type="entry name" value="TRK SYSTEM POTASSIUM UPTAKE PROTEIN"/>
    <property type="match status" value="1"/>
</dbReference>
<dbReference type="PRINTS" id="PR00420">
    <property type="entry name" value="RNGMNOXGNASE"/>
</dbReference>
<accession>A1CUQ8</accession>
<dbReference type="Gene3D" id="3.50.50.60">
    <property type="entry name" value="FAD/NAD(P)-binding domain"/>
    <property type="match status" value="1"/>
</dbReference>
<evidence type="ECO:0000256" key="3">
    <source>
        <dbReference type="ARBA" id="ARBA00022827"/>
    </source>
</evidence>
<keyword evidence="9" id="KW-1185">Reference proteome</keyword>
<organism evidence="8 9">
    <name type="scientific">Aspergillus clavatus (strain ATCC 1007 / CBS 513.65 / DSM 816 / NCTC 3887 / NRRL 1 / QM 1276 / 107)</name>
    <dbReference type="NCBI Taxonomy" id="344612"/>
    <lineage>
        <taxon>Eukaryota</taxon>
        <taxon>Fungi</taxon>
        <taxon>Dikarya</taxon>
        <taxon>Ascomycota</taxon>
        <taxon>Pezizomycotina</taxon>
        <taxon>Eurotiomycetes</taxon>
        <taxon>Eurotiomycetidae</taxon>
        <taxon>Eurotiales</taxon>
        <taxon>Aspergillaceae</taxon>
        <taxon>Aspergillus</taxon>
        <taxon>Aspergillus subgen. Fumigati</taxon>
    </lineage>
</organism>
<proteinExistence type="predicted"/>
<evidence type="ECO:0000256" key="2">
    <source>
        <dbReference type="ARBA" id="ARBA00022630"/>
    </source>
</evidence>
<dbReference type="PANTHER" id="PTHR43004:SF19">
    <property type="entry name" value="BINDING MONOOXYGENASE, PUTATIVE (JCVI)-RELATED"/>
    <property type="match status" value="1"/>
</dbReference>
<dbReference type="AlphaFoldDB" id="A1CUQ8"/>
<feature type="domain" description="FAD-binding" evidence="7">
    <location>
        <begin position="5"/>
        <end position="357"/>
    </location>
</feature>
<dbReference type="OrthoDB" id="2690153at2759"/>
<feature type="compositionally biased region" description="Polar residues" evidence="5">
    <location>
        <begin position="101"/>
        <end position="112"/>
    </location>
</feature>
<keyword evidence="4" id="KW-0560">Oxidoreductase</keyword>
<feature type="signal peptide" evidence="6">
    <location>
        <begin position="1"/>
        <end position="19"/>
    </location>
</feature>
<dbReference type="Proteomes" id="UP000006701">
    <property type="component" value="Unassembled WGS sequence"/>
</dbReference>
<protein>
    <submittedName>
        <fullName evidence="8">FAD binding domain protein</fullName>
    </submittedName>
</protein>
<dbReference type="KEGG" id="act:ACLA_087510"/>
<dbReference type="SUPFAM" id="SSF51905">
    <property type="entry name" value="FAD/NAD(P)-binding domain"/>
    <property type="match status" value="1"/>
</dbReference>
<dbReference type="Pfam" id="PF21274">
    <property type="entry name" value="Rng_hyd_C"/>
    <property type="match status" value="1"/>
</dbReference>
<evidence type="ECO:0000259" key="7">
    <source>
        <dbReference type="Pfam" id="PF01494"/>
    </source>
</evidence>
<dbReference type="InterPro" id="IPR036188">
    <property type="entry name" value="FAD/NAD-bd_sf"/>
</dbReference>
<feature type="region of interest" description="Disordered" evidence="5">
    <location>
        <begin position="89"/>
        <end position="122"/>
    </location>
</feature>
<dbReference type="VEuPathDB" id="FungiDB:ACLA_087510"/>
<evidence type="ECO:0000256" key="5">
    <source>
        <dbReference type="SAM" id="MobiDB-lite"/>
    </source>
</evidence>
<reference evidence="8 9" key="1">
    <citation type="journal article" date="2008" name="PLoS Genet.">
        <title>Genomic islands in the pathogenic filamentous fungus Aspergillus fumigatus.</title>
        <authorList>
            <person name="Fedorova N.D."/>
            <person name="Khaldi N."/>
            <person name="Joardar V.S."/>
            <person name="Maiti R."/>
            <person name="Amedeo P."/>
            <person name="Anderson M.J."/>
            <person name="Crabtree J."/>
            <person name="Silva J.C."/>
            <person name="Badger J.H."/>
            <person name="Albarraq A."/>
            <person name="Angiuoli S."/>
            <person name="Bussey H."/>
            <person name="Bowyer P."/>
            <person name="Cotty P.J."/>
            <person name="Dyer P.S."/>
            <person name="Egan A."/>
            <person name="Galens K."/>
            <person name="Fraser-Liggett C.M."/>
            <person name="Haas B.J."/>
            <person name="Inman J.M."/>
            <person name="Kent R."/>
            <person name="Lemieux S."/>
            <person name="Malavazi I."/>
            <person name="Orvis J."/>
            <person name="Roemer T."/>
            <person name="Ronning C.M."/>
            <person name="Sundaram J.P."/>
            <person name="Sutton G."/>
            <person name="Turner G."/>
            <person name="Venter J.C."/>
            <person name="White O.R."/>
            <person name="Whitty B.R."/>
            <person name="Youngman P."/>
            <person name="Wolfe K.H."/>
            <person name="Goldman G.H."/>
            <person name="Wortman J.R."/>
            <person name="Jiang B."/>
            <person name="Denning D.W."/>
            <person name="Nierman W.C."/>
        </authorList>
    </citation>
    <scope>NUCLEOTIDE SEQUENCE [LARGE SCALE GENOMIC DNA]</scope>
    <source>
        <strain evidence="9">ATCC 1007 / CBS 513.65 / DSM 816 / NCTC 3887 / NRRL 1</strain>
    </source>
</reference>
<dbReference type="RefSeq" id="XP_001268471.1">
    <property type="nucleotide sequence ID" value="XM_001268470.1"/>
</dbReference>
<evidence type="ECO:0000313" key="8">
    <source>
        <dbReference type="EMBL" id="EAW07045.1"/>
    </source>
</evidence>
<dbReference type="Pfam" id="PF01494">
    <property type="entry name" value="FAD_binding_3"/>
    <property type="match status" value="1"/>
</dbReference>
<keyword evidence="6" id="KW-0732">Signal</keyword>
<dbReference type="eggNOG" id="KOG3855">
    <property type="taxonomic scope" value="Eukaryota"/>
</dbReference>
<dbReference type="Gene3D" id="3.40.30.120">
    <property type="match status" value="1"/>
</dbReference>
<dbReference type="OMA" id="RPDEWNG"/>
<evidence type="ECO:0000313" key="9">
    <source>
        <dbReference type="Proteomes" id="UP000006701"/>
    </source>
</evidence>
<evidence type="ECO:0000256" key="6">
    <source>
        <dbReference type="SAM" id="SignalP"/>
    </source>
</evidence>
<dbReference type="InterPro" id="IPR050641">
    <property type="entry name" value="RIFMO-like"/>
</dbReference>
<dbReference type="GeneID" id="4699816"/>
<dbReference type="EMBL" id="DS027060">
    <property type="protein sequence ID" value="EAW07045.1"/>
    <property type="molecule type" value="Genomic_DNA"/>
</dbReference>
<dbReference type="GO" id="GO:0016709">
    <property type="term" value="F:oxidoreductase activity, acting on paired donors, with incorporation or reduction of molecular oxygen, NAD(P)H as one donor, and incorporation of one atom of oxygen"/>
    <property type="evidence" value="ECO:0007669"/>
    <property type="project" value="UniProtKB-ARBA"/>
</dbReference>
<dbReference type="GO" id="GO:0071949">
    <property type="term" value="F:FAD binding"/>
    <property type="evidence" value="ECO:0007669"/>
    <property type="project" value="InterPro"/>
</dbReference>
<name>A1CUQ8_ASPCL</name>
<evidence type="ECO:0000256" key="4">
    <source>
        <dbReference type="ARBA" id="ARBA00023002"/>
    </source>
</evidence>
<dbReference type="Gene3D" id="3.30.9.10">
    <property type="entry name" value="D-Amino Acid Oxidase, subunit A, domain 2"/>
    <property type="match status" value="1"/>
</dbReference>
<sequence length="533" mass="59206">MSRQPVLIVGGNLVGLSAALCLAAHNVPTIVFEKHAKISEHPRAIGFTARTLEIFHALGISDQIPEVPSDFTLLRARVESLTGKWFERTSWQDTTEKPSHDQQTAENESKPTSGEKGQYSPFRGAAIPQDKLESILEKAALSRGVDIRRQHTVTKVEQNDSEVLVTVLDAQGTSHQLRGLYLIAADGNRSGIREQLQIARTGRGHMQIMRSVLFRAPLEDYLKGVHQFNIEQGDFKAFLTTYNDGRWVLMFYDDLERDSKTQIADIRRAVGKSDIPVEIITTGRWEMTALVAERFQVGRIFLAGDAAHALPPNRGGYGANTGIHDAHNLAWKIAAVLKEESMPELLDTYDAERRPVALLRHDQIFVRADYKMHLEGKDAGERLDDDAMEFGELYRSRGVIGAEDGLSPAKKPDEWKGQPGTHLPHFWVTKAGKTVSIADVTGMHGWTVVSASVEWGDAVRKLNERSPVKLKHLHIGQDVQLNGSQNLTELMGLSNTGASLVRPDGYIAWRTVEIPCDPVDDLLQALNQVAFIQ</sequence>
<gene>
    <name evidence="8" type="ORF">ACLA_087510</name>
</gene>
<keyword evidence="3" id="KW-0274">FAD</keyword>
<evidence type="ECO:0000256" key="1">
    <source>
        <dbReference type="ARBA" id="ARBA00001974"/>
    </source>
</evidence>
<keyword evidence="2" id="KW-0285">Flavoprotein</keyword>
<feature type="chain" id="PRO_5002633427" evidence="6">
    <location>
        <begin position="20"/>
        <end position="533"/>
    </location>
</feature>
<comment type="cofactor">
    <cofactor evidence="1">
        <name>FAD</name>
        <dbReference type="ChEBI" id="CHEBI:57692"/>
    </cofactor>
</comment>